<dbReference type="Gene3D" id="3.40.50.1820">
    <property type="entry name" value="alpha/beta hydrolase"/>
    <property type="match status" value="1"/>
</dbReference>
<organism evidence="4 5">
    <name type="scientific">Streptomyces minutiscleroticus</name>
    <dbReference type="NCBI Taxonomy" id="68238"/>
    <lineage>
        <taxon>Bacteria</taxon>
        <taxon>Bacillati</taxon>
        <taxon>Actinomycetota</taxon>
        <taxon>Actinomycetes</taxon>
        <taxon>Kitasatosporales</taxon>
        <taxon>Streptomycetaceae</taxon>
        <taxon>Streptomyces</taxon>
    </lineage>
</organism>
<dbReference type="InterPro" id="IPR029058">
    <property type="entry name" value="AB_hydrolase_fold"/>
</dbReference>
<comment type="caution">
    <text evidence="4">The sequence shown here is derived from an EMBL/GenBank/DDBJ whole genome shotgun (WGS) entry which is preliminary data.</text>
</comment>
<accession>A0A918KFR2</accession>
<dbReference type="InterPro" id="IPR050955">
    <property type="entry name" value="Plant_Biomass_Hydrol_Est"/>
</dbReference>
<dbReference type="PANTHER" id="PTHR43037">
    <property type="entry name" value="UNNAMED PRODUCT-RELATED"/>
    <property type="match status" value="1"/>
</dbReference>
<dbReference type="PANTHER" id="PTHR43037:SF1">
    <property type="entry name" value="BLL1128 PROTEIN"/>
    <property type="match status" value="1"/>
</dbReference>
<evidence type="ECO:0000256" key="1">
    <source>
        <dbReference type="ARBA" id="ARBA00022729"/>
    </source>
</evidence>
<dbReference type="RefSeq" id="WP_190189123.1">
    <property type="nucleotide sequence ID" value="NZ_BMVU01000003.1"/>
</dbReference>
<dbReference type="InterPro" id="IPR003140">
    <property type="entry name" value="PLipase/COase/thioEstase"/>
</dbReference>
<evidence type="ECO:0000313" key="5">
    <source>
        <dbReference type="Proteomes" id="UP000619244"/>
    </source>
</evidence>
<sequence length="288" mass="30972">MRHDSVEVNGRQRTYTVVGAADGKPARDLVLVFHGSKQTGDKHREFTGRAFDALADKGAAVVVYPDGYKRNWNDARRGSSFPARKEGVDDVAFTRAVIERLAAGHRIDTDRVFAVGYSNGGQMVMRLAHETPELIAGAAVIAATLPAPEDFLLSGAPPAPLPVLLVHGTKDPIVDYRGGEMSRWARALFRVGGRSLSAPRTAAHFAARNGITAEPVSRMLPKRPGSSGRTSVERTDHRQQGRPPVVLYTVHGGGHTVPGPVKAPAVLGRTSQDVNTAELVEEFFGMAR</sequence>
<evidence type="ECO:0000256" key="2">
    <source>
        <dbReference type="SAM" id="MobiDB-lite"/>
    </source>
</evidence>
<proteinExistence type="predicted"/>
<keyword evidence="5" id="KW-1185">Reference proteome</keyword>
<keyword evidence="1" id="KW-0732">Signal</keyword>
<evidence type="ECO:0000313" key="4">
    <source>
        <dbReference type="EMBL" id="GGX59351.1"/>
    </source>
</evidence>
<reference evidence="4" key="2">
    <citation type="submission" date="2020-09" db="EMBL/GenBank/DDBJ databases">
        <authorList>
            <person name="Sun Q."/>
            <person name="Ohkuma M."/>
        </authorList>
    </citation>
    <scope>NUCLEOTIDE SEQUENCE</scope>
    <source>
        <strain evidence="4">JCM 4790</strain>
    </source>
</reference>
<reference evidence="4" key="1">
    <citation type="journal article" date="2014" name="Int. J. Syst. Evol. Microbiol.">
        <title>Complete genome sequence of Corynebacterium casei LMG S-19264T (=DSM 44701T), isolated from a smear-ripened cheese.</title>
        <authorList>
            <consortium name="US DOE Joint Genome Institute (JGI-PGF)"/>
            <person name="Walter F."/>
            <person name="Albersmeier A."/>
            <person name="Kalinowski J."/>
            <person name="Ruckert C."/>
        </authorList>
    </citation>
    <scope>NUCLEOTIDE SEQUENCE</scope>
    <source>
        <strain evidence="4">JCM 4790</strain>
    </source>
</reference>
<gene>
    <name evidence="4" type="ORF">GCM10010358_12190</name>
</gene>
<dbReference type="AlphaFoldDB" id="A0A918KFR2"/>
<dbReference type="Pfam" id="PF02230">
    <property type="entry name" value="Abhydrolase_2"/>
    <property type="match status" value="1"/>
</dbReference>
<dbReference type="SUPFAM" id="SSF53474">
    <property type="entry name" value="alpha/beta-Hydrolases"/>
    <property type="match status" value="1"/>
</dbReference>
<name>A0A918KFR2_9ACTN</name>
<feature type="region of interest" description="Disordered" evidence="2">
    <location>
        <begin position="217"/>
        <end position="243"/>
    </location>
</feature>
<dbReference type="GO" id="GO:0016787">
    <property type="term" value="F:hydrolase activity"/>
    <property type="evidence" value="ECO:0007669"/>
    <property type="project" value="InterPro"/>
</dbReference>
<feature type="domain" description="Phospholipase/carboxylesterase/thioesterase" evidence="3">
    <location>
        <begin position="97"/>
        <end position="182"/>
    </location>
</feature>
<protein>
    <recommendedName>
        <fullName evidence="3">Phospholipase/carboxylesterase/thioesterase domain-containing protein</fullName>
    </recommendedName>
</protein>
<dbReference type="Proteomes" id="UP000619244">
    <property type="component" value="Unassembled WGS sequence"/>
</dbReference>
<evidence type="ECO:0000259" key="3">
    <source>
        <dbReference type="Pfam" id="PF02230"/>
    </source>
</evidence>
<dbReference type="EMBL" id="BMVU01000003">
    <property type="protein sequence ID" value="GGX59351.1"/>
    <property type="molecule type" value="Genomic_DNA"/>
</dbReference>